<dbReference type="EMBL" id="AMRI01000011">
    <property type="protein sequence ID" value="EKE73969.1"/>
    <property type="molecule type" value="Genomic_DNA"/>
</dbReference>
<keyword evidence="5" id="KW-1003">Cell membrane</keyword>
<proteinExistence type="inferred from homology"/>
<evidence type="ECO:0000256" key="7">
    <source>
        <dbReference type="ARBA" id="ARBA00022795"/>
    </source>
</evidence>
<keyword evidence="9" id="KW-0472">Membrane</keyword>
<evidence type="ECO:0000256" key="4">
    <source>
        <dbReference type="ARBA" id="ARBA00022448"/>
    </source>
</evidence>
<comment type="similarity">
    <text evidence="2">Belongs to the FliJ family.</text>
</comment>
<dbReference type="Pfam" id="PF02050">
    <property type="entry name" value="FliJ"/>
    <property type="match status" value="1"/>
</dbReference>
<keyword evidence="8" id="KW-0653">Protein transport</keyword>
<evidence type="ECO:0000256" key="9">
    <source>
        <dbReference type="ARBA" id="ARBA00023136"/>
    </source>
</evidence>
<dbReference type="GO" id="GO:0005886">
    <property type="term" value="C:plasma membrane"/>
    <property type="evidence" value="ECO:0007669"/>
    <property type="project" value="UniProtKB-SubCell"/>
</dbReference>
<evidence type="ECO:0000256" key="2">
    <source>
        <dbReference type="ARBA" id="ARBA00010004"/>
    </source>
</evidence>
<dbReference type="Gene3D" id="1.10.287.1700">
    <property type="match status" value="1"/>
</dbReference>
<feature type="compositionally biased region" description="Basic residues" evidence="11">
    <location>
        <begin position="129"/>
        <end position="139"/>
    </location>
</feature>
<dbReference type="GO" id="GO:0006935">
    <property type="term" value="P:chemotaxis"/>
    <property type="evidence" value="ECO:0007669"/>
    <property type="project" value="UniProtKB-KW"/>
</dbReference>
<dbReference type="RefSeq" id="WP_008484374.1">
    <property type="nucleotide sequence ID" value="NZ_AMRI01000011.1"/>
</dbReference>
<evidence type="ECO:0000256" key="11">
    <source>
        <dbReference type="SAM" id="MobiDB-lite"/>
    </source>
</evidence>
<evidence type="ECO:0000256" key="3">
    <source>
        <dbReference type="ARBA" id="ARBA00020392"/>
    </source>
</evidence>
<evidence type="ECO:0000313" key="12">
    <source>
        <dbReference type="EMBL" id="EKE73969.1"/>
    </source>
</evidence>
<organism evidence="12 13">
    <name type="scientific">Gallaecimonas xiamenensis 3-C-1</name>
    <dbReference type="NCBI Taxonomy" id="745411"/>
    <lineage>
        <taxon>Bacteria</taxon>
        <taxon>Pseudomonadati</taxon>
        <taxon>Pseudomonadota</taxon>
        <taxon>Gammaproteobacteria</taxon>
        <taxon>Enterobacterales</taxon>
        <taxon>Gallaecimonadaceae</taxon>
        <taxon>Gallaecimonas</taxon>
    </lineage>
</organism>
<dbReference type="OrthoDB" id="7064869at2"/>
<feature type="region of interest" description="Disordered" evidence="11">
    <location>
        <begin position="110"/>
        <end position="139"/>
    </location>
</feature>
<keyword evidence="12" id="KW-0966">Cell projection</keyword>
<comment type="caution">
    <text evidence="12">The sequence shown here is derived from an EMBL/GenBank/DDBJ whole genome shotgun (WGS) entry which is preliminary data.</text>
</comment>
<name>K2JUA0_9GAMM</name>
<dbReference type="STRING" id="745411.B3C1_09128"/>
<accession>K2JUA0</accession>
<dbReference type="AlphaFoldDB" id="K2JUA0"/>
<evidence type="ECO:0000256" key="8">
    <source>
        <dbReference type="ARBA" id="ARBA00022927"/>
    </source>
</evidence>
<evidence type="ECO:0000256" key="5">
    <source>
        <dbReference type="ARBA" id="ARBA00022475"/>
    </source>
</evidence>
<dbReference type="GO" id="GO:0015031">
    <property type="term" value="P:protein transport"/>
    <property type="evidence" value="ECO:0007669"/>
    <property type="project" value="UniProtKB-KW"/>
</dbReference>
<dbReference type="InterPro" id="IPR012823">
    <property type="entry name" value="Flagell_FliJ"/>
</dbReference>
<keyword evidence="6" id="KW-0145">Chemotaxis</keyword>
<evidence type="ECO:0000256" key="10">
    <source>
        <dbReference type="ARBA" id="ARBA00023225"/>
    </source>
</evidence>
<keyword evidence="13" id="KW-1185">Reference proteome</keyword>
<dbReference type="GO" id="GO:0044781">
    <property type="term" value="P:bacterial-type flagellum organization"/>
    <property type="evidence" value="ECO:0007669"/>
    <property type="project" value="UniProtKB-KW"/>
</dbReference>
<keyword evidence="7" id="KW-1005">Bacterial flagellum biogenesis</keyword>
<evidence type="ECO:0000313" key="13">
    <source>
        <dbReference type="Proteomes" id="UP000006755"/>
    </source>
</evidence>
<dbReference type="GO" id="GO:0009288">
    <property type="term" value="C:bacterial-type flagellum"/>
    <property type="evidence" value="ECO:0007669"/>
    <property type="project" value="InterPro"/>
</dbReference>
<comment type="subcellular location">
    <subcellularLocation>
        <location evidence="1">Cell membrane</location>
        <topology evidence="1">Peripheral membrane protein</topology>
        <orientation evidence="1">Cytoplasmic side</orientation>
    </subcellularLocation>
</comment>
<dbReference type="InterPro" id="IPR053716">
    <property type="entry name" value="Flag_assembly_chemotaxis_eff"/>
</dbReference>
<reference evidence="12 13" key="1">
    <citation type="journal article" date="2012" name="J. Bacteriol.">
        <title>Genome Sequence of Gallaecimonas xiamenensis Type Strain 3-C-1.</title>
        <authorList>
            <person name="Lai Q."/>
            <person name="Wang L."/>
            <person name="Wang W."/>
            <person name="Shao Z."/>
        </authorList>
    </citation>
    <scope>NUCLEOTIDE SEQUENCE [LARGE SCALE GENOMIC DNA]</scope>
    <source>
        <strain evidence="12 13">3-C-1</strain>
    </source>
</reference>
<keyword evidence="4" id="KW-0813">Transport</keyword>
<keyword evidence="12" id="KW-0969">Cilium</keyword>
<gene>
    <name evidence="12" type="ORF">B3C1_09128</name>
</gene>
<evidence type="ECO:0000256" key="1">
    <source>
        <dbReference type="ARBA" id="ARBA00004413"/>
    </source>
</evidence>
<keyword evidence="10" id="KW-1006">Bacterial flagellum protein export</keyword>
<dbReference type="GO" id="GO:0071973">
    <property type="term" value="P:bacterial-type flagellum-dependent cell motility"/>
    <property type="evidence" value="ECO:0007669"/>
    <property type="project" value="InterPro"/>
</dbReference>
<dbReference type="Proteomes" id="UP000006755">
    <property type="component" value="Unassembled WGS sequence"/>
</dbReference>
<evidence type="ECO:0000256" key="6">
    <source>
        <dbReference type="ARBA" id="ARBA00022500"/>
    </source>
</evidence>
<keyword evidence="12" id="KW-0282">Flagellum</keyword>
<protein>
    <recommendedName>
        <fullName evidence="3">Flagellar FliJ protein</fullName>
    </recommendedName>
</protein>
<sequence length="139" mass="16316">MFDLFLERQQNLLENLGSQKVQKHQQLEQHRQRVELLSDVDQHLGQVASHSALYHQNRLALRRQLGDMLASQQQEMELAQLDLNYQQQLLLKQFGKVKGLEVVQKKRADLARMEGTKQEQQQMDEWVSSRRRTPRGSGL</sequence>